<dbReference type="Proteomes" id="UP000273405">
    <property type="component" value="Unassembled WGS sequence"/>
</dbReference>
<evidence type="ECO:0000313" key="2">
    <source>
        <dbReference type="EMBL" id="RKH47403.1"/>
    </source>
</evidence>
<proteinExistence type="predicted"/>
<evidence type="ECO:0000313" key="3">
    <source>
        <dbReference type="Proteomes" id="UP000273405"/>
    </source>
</evidence>
<gene>
    <name evidence="2" type="ORF">D7X12_02760</name>
</gene>
<dbReference type="Pfam" id="PF14412">
    <property type="entry name" value="AHH"/>
    <property type="match status" value="1"/>
</dbReference>
<dbReference type="EMBL" id="RAWG01000011">
    <property type="protein sequence ID" value="RKH47403.1"/>
    <property type="molecule type" value="Genomic_DNA"/>
</dbReference>
<feature type="region of interest" description="Disordered" evidence="1">
    <location>
        <begin position="59"/>
        <end position="83"/>
    </location>
</feature>
<keyword evidence="3" id="KW-1185">Reference proteome</keyword>
<dbReference type="RefSeq" id="WP_120623705.1">
    <property type="nucleotide sequence ID" value="NZ_RAWG01000011.1"/>
</dbReference>
<dbReference type="InterPro" id="IPR032871">
    <property type="entry name" value="AHH_dom_containing"/>
</dbReference>
<evidence type="ECO:0000256" key="1">
    <source>
        <dbReference type="SAM" id="MobiDB-lite"/>
    </source>
</evidence>
<accession>A0A3A8NTM9</accession>
<sequence length="324" mass="35484">METLEKIAVAMAEEVKAKCPFQENWVAGESLEEEPESIEDDDRDSVVELQANNGGVLGTNLANASPGKAGTVGGPCPPPEMKKERQVDTDRTGVTVYVPGADGVEDQGLPFTVAAHHLIPGNAALKRSQLYDFMRKGGTVQSGGQSWTISAHVGYNINGCHNGVWLPGSYAIRAGKTKMKDTWSKLRDSKPNWCINYAASVVKVAGGQFHDTHVDYSEKVQEELDKLTVAFFSHLKVCEDCKKKSELPPPYLVKDRLYAFSEYLKGQLLAPPSAWESPWFASDSLQKAIFSEANVPKVSKTFTDAYNAAHKYLKRAAEDDRADA</sequence>
<reference evidence="3" key="1">
    <citation type="submission" date="2018-09" db="EMBL/GenBank/DDBJ databases">
        <authorList>
            <person name="Livingstone P.G."/>
            <person name="Whitworth D.E."/>
        </authorList>
    </citation>
    <scope>NUCLEOTIDE SEQUENCE [LARGE SCALE GENOMIC DNA]</scope>
    <source>
        <strain evidence="3">CA040B</strain>
    </source>
</reference>
<dbReference type="OrthoDB" id="5524775at2"/>
<dbReference type="AlphaFoldDB" id="A0A3A8NTM9"/>
<name>A0A3A8NTM9_9BACT</name>
<organism evidence="2 3">
    <name type="scientific">Corallococcus sicarius</name>
    <dbReference type="NCBI Taxonomy" id="2316726"/>
    <lineage>
        <taxon>Bacteria</taxon>
        <taxon>Pseudomonadati</taxon>
        <taxon>Myxococcota</taxon>
        <taxon>Myxococcia</taxon>
        <taxon>Myxococcales</taxon>
        <taxon>Cystobacterineae</taxon>
        <taxon>Myxococcaceae</taxon>
        <taxon>Corallococcus</taxon>
    </lineage>
</organism>
<protein>
    <submittedName>
        <fullName evidence="2">Uncharacterized protein</fullName>
    </submittedName>
</protein>
<comment type="caution">
    <text evidence="2">The sequence shown here is derived from an EMBL/GenBank/DDBJ whole genome shotgun (WGS) entry which is preliminary data.</text>
</comment>